<keyword evidence="8" id="KW-0165">Cleavage on pair of basic residues</keyword>
<evidence type="ECO:0000256" key="5">
    <source>
        <dbReference type="ARBA" id="ARBA00022479"/>
    </source>
</evidence>
<evidence type="ECO:0000256" key="4">
    <source>
        <dbReference type="ARBA" id="ARBA00015530"/>
    </source>
</evidence>
<comment type="subcellular location">
    <subcellularLocation>
        <location evidence="2">Secreted</location>
    </subcellularLocation>
</comment>
<evidence type="ECO:0000256" key="15">
    <source>
        <dbReference type="ARBA" id="ARBA00030307"/>
    </source>
</evidence>
<dbReference type="GO" id="GO:0005615">
    <property type="term" value="C:extracellular space"/>
    <property type="evidence" value="ECO:0007669"/>
    <property type="project" value="TreeGrafter"/>
</dbReference>
<protein>
    <recommendedName>
        <fullName evidence="4">Coagulation factor VII</fullName>
        <ecNumber evidence="3">3.4.21.21</ecNumber>
    </recommendedName>
    <alternativeName>
        <fullName evidence="15">Serum prothrombin conversion accelerator</fullName>
    </alternativeName>
</protein>
<sequence length="128" mass="14277">MARRLLCVLLGLQGCLAAGTPGIFVTQEAAHGVLRRERRANSFLEELRPGSLERECKEEQCSFEEAREIFRDTERTVTRSADGDQCASNPCRNGGSCEDQLQSYICFCLPDFEGRNCETSEVPPCLLI</sequence>
<accession>A0A8C8ZXC8</accession>
<dbReference type="CDD" id="cd00054">
    <property type="entry name" value="EGF_CA"/>
    <property type="match status" value="1"/>
</dbReference>
<evidence type="ECO:0000259" key="20">
    <source>
        <dbReference type="PROSITE" id="PS50998"/>
    </source>
</evidence>
<dbReference type="AlphaFoldDB" id="A0A8C8ZXC8"/>
<dbReference type="PRINTS" id="PR00001">
    <property type="entry name" value="GLABLOOD"/>
</dbReference>
<feature type="disulfide bond" evidence="17">
    <location>
        <begin position="108"/>
        <end position="117"/>
    </location>
</feature>
<dbReference type="PROSITE" id="PS50026">
    <property type="entry name" value="EGF_3"/>
    <property type="match status" value="1"/>
</dbReference>
<feature type="domain" description="EGF-like" evidence="19">
    <location>
        <begin position="82"/>
        <end position="118"/>
    </location>
</feature>
<comment type="function">
    <text evidence="16">Initiates the extrinsic pathway of blood coagulation. Serine protease that circulates in the blood in a zymogen form. Factor VII is converted to factor VIIa by factor Xa, factor XIIa, factor IXa, or thrombin by minor proteolysis. In the presence of tissue factor and calcium ions, factor VIIa then converts factor X to factor Xa by limited proteolysis. Factor VIIa also converts factor IX to factor IXa in the presence of tissue factor and calcium.</text>
</comment>
<evidence type="ECO:0000256" key="2">
    <source>
        <dbReference type="ARBA" id="ARBA00004613"/>
    </source>
</evidence>
<dbReference type="GO" id="GO:0004252">
    <property type="term" value="F:serine-type endopeptidase activity"/>
    <property type="evidence" value="ECO:0007669"/>
    <property type="project" value="UniProtKB-EC"/>
</dbReference>
<reference evidence="21" key="2">
    <citation type="submission" date="2025-09" db="UniProtKB">
        <authorList>
            <consortium name="Ensembl"/>
        </authorList>
    </citation>
    <scope>IDENTIFICATION</scope>
</reference>
<dbReference type="Gene3D" id="4.10.740.10">
    <property type="entry name" value="Coagulation Factor IX"/>
    <property type="match status" value="1"/>
</dbReference>
<evidence type="ECO:0000313" key="21">
    <source>
        <dbReference type="Ensembl" id="ENSPSMP00000024035.1"/>
    </source>
</evidence>
<reference evidence="21" key="1">
    <citation type="submission" date="2025-08" db="UniProtKB">
        <authorList>
            <consortium name="Ensembl"/>
        </authorList>
    </citation>
    <scope>IDENTIFICATION</scope>
</reference>
<comment type="caution">
    <text evidence="17">Lacks conserved residue(s) required for the propagation of feature annotation.</text>
</comment>
<dbReference type="EC" id="3.4.21.21" evidence="3"/>
<evidence type="ECO:0000256" key="16">
    <source>
        <dbReference type="ARBA" id="ARBA00056668"/>
    </source>
</evidence>
<evidence type="ECO:0000256" key="9">
    <source>
        <dbReference type="ARBA" id="ARBA00022729"/>
    </source>
</evidence>
<keyword evidence="6" id="KW-0964">Secreted</keyword>
<evidence type="ECO:0000313" key="22">
    <source>
        <dbReference type="Proteomes" id="UP000694414"/>
    </source>
</evidence>
<evidence type="ECO:0000256" key="1">
    <source>
        <dbReference type="ARBA" id="ARBA00001355"/>
    </source>
</evidence>
<dbReference type="PRINTS" id="PR00010">
    <property type="entry name" value="EGFBLOOD"/>
</dbReference>
<keyword evidence="11" id="KW-0106">Calcium</keyword>
<dbReference type="PROSITE" id="PS00022">
    <property type="entry name" value="EGF_1"/>
    <property type="match status" value="1"/>
</dbReference>
<dbReference type="PANTHER" id="PTHR24278:SF26">
    <property type="entry name" value="COAGULATION FACTOR VII"/>
    <property type="match status" value="1"/>
</dbReference>
<evidence type="ECO:0000256" key="14">
    <source>
        <dbReference type="ARBA" id="ARBA00023180"/>
    </source>
</evidence>
<feature type="domain" description="Gla" evidence="20">
    <location>
        <begin position="39"/>
        <end position="76"/>
    </location>
</feature>
<dbReference type="PROSITE" id="PS50998">
    <property type="entry name" value="GLA_2"/>
    <property type="match status" value="1"/>
</dbReference>
<dbReference type="Proteomes" id="UP000694414">
    <property type="component" value="Unplaced"/>
</dbReference>
<evidence type="ECO:0000256" key="6">
    <source>
        <dbReference type="ARBA" id="ARBA00022525"/>
    </source>
</evidence>
<dbReference type="GO" id="GO:0005509">
    <property type="term" value="F:calcium ion binding"/>
    <property type="evidence" value="ECO:0007669"/>
    <property type="project" value="InterPro"/>
</dbReference>
<dbReference type="InterPro" id="IPR001881">
    <property type="entry name" value="EGF-like_Ca-bd_dom"/>
</dbReference>
<feature type="signal peptide" evidence="18">
    <location>
        <begin position="1"/>
        <end position="17"/>
    </location>
</feature>
<evidence type="ECO:0000256" key="3">
    <source>
        <dbReference type="ARBA" id="ARBA00012069"/>
    </source>
</evidence>
<proteinExistence type="predicted"/>
<dbReference type="SMART" id="SM00179">
    <property type="entry name" value="EGF_CA"/>
    <property type="match status" value="1"/>
</dbReference>
<dbReference type="InterPro" id="IPR018097">
    <property type="entry name" value="EGF_Ca-bd_CS"/>
</dbReference>
<dbReference type="PANTHER" id="PTHR24278">
    <property type="entry name" value="COAGULATION FACTOR"/>
    <property type="match status" value="1"/>
</dbReference>
<dbReference type="SUPFAM" id="SSF57630">
    <property type="entry name" value="GLA-domain"/>
    <property type="match status" value="1"/>
</dbReference>
<dbReference type="InterPro" id="IPR050442">
    <property type="entry name" value="Peptidase_S1_coag_factors"/>
</dbReference>
<evidence type="ECO:0000259" key="19">
    <source>
        <dbReference type="PROSITE" id="PS50026"/>
    </source>
</evidence>
<gene>
    <name evidence="21" type="primary">F7</name>
</gene>
<dbReference type="SMART" id="SM00181">
    <property type="entry name" value="EGF"/>
    <property type="match status" value="1"/>
</dbReference>
<evidence type="ECO:0000256" key="8">
    <source>
        <dbReference type="ARBA" id="ARBA00022685"/>
    </source>
</evidence>
<dbReference type="InterPro" id="IPR000742">
    <property type="entry name" value="EGF"/>
</dbReference>
<dbReference type="GO" id="GO:0005796">
    <property type="term" value="C:Golgi lumen"/>
    <property type="evidence" value="ECO:0007669"/>
    <property type="project" value="UniProtKB-ARBA"/>
</dbReference>
<keyword evidence="9 18" id="KW-0732">Signal</keyword>
<keyword evidence="10" id="KW-0677">Repeat</keyword>
<dbReference type="PROSITE" id="PS51257">
    <property type="entry name" value="PROKAR_LIPOPROTEIN"/>
    <property type="match status" value="1"/>
</dbReference>
<dbReference type="Ensembl" id="ENSPSMT00000027894.1">
    <property type="protein sequence ID" value="ENSPSMP00000024035.1"/>
    <property type="gene ID" value="ENSPSMG00000016963.1"/>
</dbReference>
<evidence type="ECO:0000256" key="11">
    <source>
        <dbReference type="ARBA" id="ARBA00022837"/>
    </source>
</evidence>
<dbReference type="PROSITE" id="PS01187">
    <property type="entry name" value="EGF_CA"/>
    <property type="match status" value="1"/>
</dbReference>
<dbReference type="PROSITE" id="PS00010">
    <property type="entry name" value="ASX_HYDROXYL"/>
    <property type="match status" value="1"/>
</dbReference>
<keyword evidence="7 17" id="KW-0245">EGF-like domain</keyword>
<keyword evidence="13 17" id="KW-1015">Disulfide bond</keyword>
<dbReference type="GeneTree" id="ENSGT00940000154474"/>
<dbReference type="FunFam" id="2.10.25.10:FF:000420">
    <property type="entry name" value="Coagulation factor VII"/>
    <property type="match status" value="1"/>
</dbReference>
<feature type="chain" id="PRO_5033999843" description="Coagulation factor VII" evidence="18">
    <location>
        <begin position="18"/>
        <end position="128"/>
    </location>
</feature>
<keyword evidence="12" id="KW-0865">Zymogen</keyword>
<comment type="catalytic activity">
    <reaction evidence="1">
        <text>Selective cleavage of Arg-|-Ile bond in factor X to form factor Xa.</text>
        <dbReference type="EC" id="3.4.21.21"/>
    </reaction>
</comment>
<evidence type="ECO:0000256" key="10">
    <source>
        <dbReference type="ARBA" id="ARBA00022737"/>
    </source>
</evidence>
<evidence type="ECO:0000256" key="17">
    <source>
        <dbReference type="PROSITE-ProRule" id="PRU00076"/>
    </source>
</evidence>
<evidence type="ECO:0000256" key="13">
    <source>
        <dbReference type="ARBA" id="ARBA00023157"/>
    </source>
</evidence>
<dbReference type="Gene3D" id="2.10.25.10">
    <property type="entry name" value="Laminin"/>
    <property type="match status" value="1"/>
</dbReference>
<keyword evidence="14" id="KW-0325">Glycoprotein</keyword>
<dbReference type="InterPro" id="IPR035972">
    <property type="entry name" value="GLA-like_dom_SF"/>
</dbReference>
<dbReference type="FunFam" id="4.10.740.10:FF:000001">
    <property type="entry name" value="vitamin K-dependent protein S"/>
    <property type="match status" value="1"/>
</dbReference>
<dbReference type="InterPro" id="IPR017857">
    <property type="entry name" value="Coagulation_fac-like_Gla_dom"/>
</dbReference>
<dbReference type="InterPro" id="IPR000294">
    <property type="entry name" value="GLA_domain"/>
</dbReference>
<keyword evidence="22" id="KW-1185">Reference proteome</keyword>
<dbReference type="SMART" id="SM00069">
    <property type="entry name" value="GLA"/>
    <property type="match status" value="1"/>
</dbReference>
<evidence type="ECO:0000256" key="18">
    <source>
        <dbReference type="SAM" id="SignalP"/>
    </source>
</evidence>
<dbReference type="InterPro" id="IPR000152">
    <property type="entry name" value="EGF-type_Asp/Asn_hydroxyl_site"/>
</dbReference>
<keyword evidence="5" id="KW-0301">Gamma-carboxyglutamic acid</keyword>
<evidence type="ECO:0000256" key="7">
    <source>
        <dbReference type="ARBA" id="ARBA00022536"/>
    </source>
</evidence>
<name>A0A8C8ZXC8_PROSS</name>
<organism evidence="21 22">
    <name type="scientific">Prolemur simus</name>
    <name type="common">Greater bamboo lemur</name>
    <name type="synonym">Hapalemur simus</name>
    <dbReference type="NCBI Taxonomy" id="1328070"/>
    <lineage>
        <taxon>Eukaryota</taxon>
        <taxon>Metazoa</taxon>
        <taxon>Chordata</taxon>
        <taxon>Craniata</taxon>
        <taxon>Vertebrata</taxon>
        <taxon>Euteleostomi</taxon>
        <taxon>Mammalia</taxon>
        <taxon>Eutheria</taxon>
        <taxon>Euarchontoglires</taxon>
        <taxon>Primates</taxon>
        <taxon>Strepsirrhini</taxon>
        <taxon>Lemuriformes</taxon>
        <taxon>Lemuridae</taxon>
        <taxon>Prolemur</taxon>
    </lineage>
</organism>
<dbReference type="Pfam" id="PF00008">
    <property type="entry name" value="EGF"/>
    <property type="match status" value="1"/>
</dbReference>
<evidence type="ECO:0000256" key="12">
    <source>
        <dbReference type="ARBA" id="ARBA00023145"/>
    </source>
</evidence>
<dbReference type="Pfam" id="PF00594">
    <property type="entry name" value="Gla"/>
    <property type="match status" value="1"/>
</dbReference>